<name>A0ACB8ARJ3_9AGAM</name>
<evidence type="ECO:0000313" key="2">
    <source>
        <dbReference type="Proteomes" id="UP000790377"/>
    </source>
</evidence>
<sequence length="442" mass="49202">MSPLSQYLSAQKAKYIEDVRRGKGSEWTVVMGNEAGDLDSIASSIAYAWIRSEVHHQPSIPFMQTQRPDFHLRAENMHALSLAGVQQDLEELFCSGDIQDDQGFPSNSFALVDHNVLNSRYSAQNDNASVVAVIDHHEDEGKYQDTADPRIITPSGSCASLVTQLRPPFLPDGLATVLISAIVVDTQGLREGGKVTAVDQDAVAFLLPLSTLASSPSFSIEEMAPDILSDIPEIQELADDLNEKKMSVSHLDTRDLLRRDYKEYIYSLPWASPEISIRTGLSTVPVGFDSWITKDKESFFSSTETWMAERELAILGILTSFRDQSKLTKNDRPKHKREIMLVIRRGANTVLDDDSTGDSTTSFDAERLASKVWSELEASDVLQLKRRDFGRYGLREGGENGSTKNGLFGDSTLARVYKQKNVTATRKQLAPILRDILENRPF</sequence>
<evidence type="ECO:0000313" key="1">
    <source>
        <dbReference type="EMBL" id="KAH7915922.1"/>
    </source>
</evidence>
<dbReference type="Proteomes" id="UP000790377">
    <property type="component" value="Unassembled WGS sequence"/>
</dbReference>
<accession>A0ACB8ARJ3</accession>
<gene>
    <name evidence="1" type="ORF">BJ138DRAFT_1132325</name>
</gene>
<keyword evidence="2" id="KW-1185">Reference proteome</keyword>
<protein>
    <submittedName>
        <fullName evidence="1">Uncharacterized protein</fullName>
    </submittedName>
</protein>
<comment type="caution">
    <text evidence="1">The sequence shown here is derived from an EMBL/GenBank/DDBJ whole genome shotgun (WGS) entry which is preliminary data.</text>
</comment>
<organism evidence="1 2">
    <name type="scientific">Hygrophoropsis aurantiaca</name>
    <dbReference type="NCBI Taxonomy" id="72124"/>
    <lineage>
        <taxon>Eukaryota</taxon>
        <taxon>Fungi</taxon>
        <taxon>Dikarya</taxon>
        <taxon>Basidiomycota</taxon>
        <taxon>Agaricomycotina</taxon>
        <taxon>Agaricomycetes</taxon>
        <taxon>Agaricomycetidae</taxon>
        <taxon>Boletales</taxon>
        <taxon>Coniophorineae</taxon>
        <taxon>Hygrophoropsidaceae</taxon>
        <taxon>Hygrophoropsis</taxon>
    </lineage>
</organism>
<proteinExistence type="predicted"/>
<dbReference type="EMBL" id="MU267595">
    <property type="protein sequence ID" value="KAH7915922.1"/>
    <property type="molecule type" value="Genomic_DNA"/>
</dbReference>
<reference evidence="1" key="1">
    <citation type="journal article" date="2021" name="New Phytol.">
        <title>Evolutionary innovations through gain and loss of genes in the ectomycorrhizal Boletales.</title>
        <authorList>
            <person name="Wu G."/>
            <person name="Miyauchi S."/>
            <person name="Morin E."/>
            <person name="Kuo A."/>
            <person name="Drula E."/>
            <person name="Varga T."/>
            <person name="Kohler A."/>
            <person name="Feng B."/>
            <person name="Cao Y."/>
            <person name="Lipzen A."/>
            <person name="Daum C."/>
            <person name="Hundley H."/>
            <person name="Pangilinan J."/>
            <person name="Johnson J."/>
            <person name="Barry K."/>
            <person name="LaButti K."/>
            <person name="Ng V."/>
            <person name="Ahrendt S."/>
            <person name="Min B."/>
            <person name="Choi I.G."/>
            <person name="Park H."/>
            <person name="Plett J.M."/>
            <person name="Magnuson J."/>
            <person name="Spatafora J.W."/>
            <person name="Nagy L.G."/>
            <person name="Henrissat B."/>
            <person name="Grigoriev I.V."/>
            <person name="Yang Z.L."/>
            <person name="Xu J."/>
            <person name="Martin F.M."/>
        </authorList>
    </citation>
    <scope>NUCLEOTIDE SEQUENCE</scope>
    <source>
        <strain evidence="1">ATCC 28755</strain>
    </source>
</reference>